<evidence type="ECO:0000313" key="4">
    <source>
        <dbReference type="Proteomes" id="UP000199632"/>
    </source>
</evidence>
<feature type="chain" id="PRO_5039212760" evidence="1">
    <location>
        <begin position="20"/>
        <end position="294"/>
    </location>
</feature>
<name>A0A1H3SEF5_9ACTN</name>
<dbReference type="EMBL" id="FNQB01000002">
    <property type="protein sequence ID" value="SDZ35941.1"/>
    <property type="molecule type" value="Genomic_DNA"/>
</dbReference>
<dbReference type="OrthoDB" id="3381205at2"/>
<keyword evidence="1" id="KW-0732">Signal</keyword>
<feature type="signal peptide" evidence="1">
    <location>
        <begin position="1"/>
        <end position="19"/>
    </location>
</feature>
<proteinExistence type="predicted"/>
<protein>
    <submittedName>
        <fullName evidence="3">Septum formation</fullName>
    </submittedName>
</protein>
<dbReference type="Proteomes" id="UP000199632">
    <property type="component" value="Unassembled WGS sequence"/>
</dbReference>
<sequence>MRRWWAVGLAGLVATLALTGCGGNPAGVDGDISDDWRPMSEPKPFVPDAEVCHASAVESGYLAAYAPVDCASPHMIETVHVGSFTDAGAKPPKPGEKPYQAAYADCGAKAADYLGGDWRTARLTLSLALPGPEAWQGGSRWYRCDVGETTSLDDTSTAYRSASLKGALTKAGGLHYGCFTPKISKEVVQEMVAIPCTKSHRSEFVGIFEAPNKPYKTFIDDGEAIHKACLNTVAAYAKLPKDDNLAFRTGTIYYYPTAAEWDQGNRGVKCFSWDSGRTYTRSIKGGGTSLMPVN</sequence>
<gene>
    <name evidence="3" type="ORF">SAMN05421684_4852</name>
</gene>
<dbReference type="Pfam" id="PF13845">
    <property type="entry name" value="Septum_form"/>
    <property type="match status" value="1"/>
</dbReference>
<evidence type="ECO:0000259" key="2">
    <source>
        <dbReference type="Pfam" id="PF13845"/>
    </source>
</evidence>
<evidence type="ECO:0000313" key="3">
    <source>
        <dbReference type="EMBL" id="SDZ35941.1"/>
    </source>
</evidence>
<keyword evidence="4" id="KW-1185">Reference proteome</keyword>
<reference evidence="4" key="1">
    <citation type="submission" date="2016-10" db="EMBL/GenBank/DDBJ databases">
        <authorList>
            <person name="Varghese N."/>
            <person name="Submissions S."/>
        </authorList>
    </citation>
    <scope>NUCLEOTIDE SEQUENCE [LARGE SCALE GENOMIC DNA]</scope>
    <source>
        <strain evidence="4">DSM 44718</strain>
    </source>
</reference>
<dbReference type="STRING" id="137265.SAMN05421684_4852"/>
<dbReference type="InterPro" id="IPR026004">
    <property type="entry name" value="Septum_form"/>
</dbReference>
<accession>A0A1H3SEF5</accession>
<evidence type="ECO:0000256" key="1">
    <source>
        <dbReference type="SAM" id="SignalP"/>
    </source>
</evidence>
<feature type="domain" description="Septum formation-related" evidence="2">
    <location>
        <begin position="52"/>
        <end position="270"/>
    </location>
</feature>
<organism evidence="3 4">
    <name type="scientific">Asanoa ishikariensis</name>
    <dbReference type="NCBI Taxonomy" id="137265"/>
    <lineage>
        <taxon>Bacteria</taxon>
        <taxon>Bacillati</taxon>
        <taxon>Actinomycetota</taxon>
        <taxon>Actinomycetes</taxon>
        <taxon>Micromonosporales</taxon>
        <taxon>Micromonosporaceae</taxon>
        <taxon>Asanoa</taxon>
    </lineage>
</organism>
<dbReference type="RefSeq" id="WP_090797113.1">
    <property type="nucleotide sequence ID" value="NZ_BOND01000035.1"/>
</dbReference>
<dbReference type="AlphaFoldDB" id="A0A1H3SEF5"/>
<dbReference type="PROSITE" id="PS51257">
    <property type="entry name" value="PROKAR_LIPOPROTEIN"/>
    <property type="match status" value="1"/>
</dbReference>